<feature type="region of interest" description="Disordered" evidence="3">
    <location>
        <begin position="1167"/>
        <end position="1580"/>
    </location>
</feature>
<feature type="coiled-coil region" evidence="2">
    <location>
        <begin position="783"/>
        <end position="826"/>
    </location>
</feature>
<protein>
    <submittedName>
        <fullName evidence="5">Modifier of snc1</fullName>
    </submittedName>
</protein>
<feature type="compositionally biased region" description="Basic and acidic residues" evidence="3">
    <location>
        <begin position="654"/>
        <end position="677"/>
    </location>
</feature>
<feature type="region of interest" description="Disordered" evidence="3">
    <location>
        <begin position="54"/>
        <end position="244"/>
    </location>
</feature>
<dbReference type="PANTHER" id="PTHR34805">
    <property type="entry name" value="PROTEIN MODIFIER OF SNC1 1"/>
    <property type="match status" value="1"/>
</dbReference>
<feature type="compositionally biased region" description="Polar residues" evidence="3">
    <location>
        <begin position="1301"/>
        <end position="1312"/>
    </location>
</feature>
<feature type="compositionally biased region" description="Basic and acidic residues" evidence="3">
    <location>
        <begin position="1421"/>
        <end position="1455"/>
    </location>
</feature>
<keyword evidence="1" id="KW-0597">Phosphoprotein</keyword>
<feature type="compositionally biased region" description="Low complexity" evidence="3">
    <location>
        <begin position="515"/>
        <end position="530"/>
    </location>
</feature>
<name>A0A7J6WJB3_THATH</name>
<accession>A0A7J6WJB3</accession>
<feature type="compositionally biased region" description="Polar residues" evidence="3">
    <location>
        <begin position="1270"/>
        <end position="1288"/>
    </location>
</feature>
<feature type="compositionally biased region" description="Basic residues" evidence="3">
    <location>
        <begin position="1326"/>
        <end position="1335"/>
    </location>
</feature>
<feature type="compositionally biased region" description="Basic and acidic residues" evidence="3">
    <location>
        <begin position="1469"/>
        <end position="1480"/>
    </location>
</feature>
<feature type="region of interest" description="Disordered" evidence="3">
    <location>
        <begin position="933"/>
        <end position="1020"/>
    </location>
</feature>
<comment type="caution">
    <text evidence="5">The sequence shown here is derived from an EMBL/GenBank/DDBJ whole genome shotgun (WGS) entry which is preliminary data.</text>
</comment>
<dbReference type="OrthoDB" id="1939715at2759"/>
<feature type="compositionally biased region" description="Basic and acidic residues" evidence="3">
    <location>
        <begin position="1345"/>
        <end position="1354"/>
    </location>
</feature>
<feature type="compositionally biased region" description="Polar residues" evidence="3">
    <location>
        <begin position="118"/>
        <end position="135"/>
    </location>
</feature>
<feature type="domain" description="BAT2 N-terminal" evidence="4">
    <location>
        <begin position="10"/>
        <end position="131"/>
    </location>
</feature>
<proteinExistence type="predicted"/>
<evidence type="ECO:0000256" key="3">
    <source>
        <dbReference type="SAM" id="MobiDB-lite"/>
    </source>
</evidence>
<evidence type="ECO:0000256" key="2">
    <source>
        <dbReference type="SAM" id="Coils"/>
    </source>
</evidence>
<feature type="compositionally biased region" description="Basic and acidic residues" evidence="3">
    <location>
        <begin position="1552"/>
        <end position="1565"/>
    </location>
</feature>
<feature type="region of interest" description="Disordered" evidence="3">
    <location>
        <begin position="490"/>
        <end position="535"/>
    </location>
</feature>
<feature type="compositionally biased region" description="Polar residues" evidence="3">
    <location>
        <begin position="1179"/>
        <end position="1210"/>
    </location>
</feature>
<feature type="compositionally biased region" description="Basic and acidic residues" evidence="3">
    <location>
        <begin position="490"/>
        <end position="514"/>
    </location>
</feature>
<feature type="compositionally biased region" description="Polar residues" evidence="3">
    <location>
        <begin position="1384"/>
        <end position="1393"/>
    </location>
</feature>
<feature type="compositionally biased region" description="Basic residues" evidence="3">
    <location>
        <begin position="1236"/>
        <end position="1246"/>
    </location>
</feature>
<dbReference type="InterPro" id="IPR009738">
    <property type="entry name" value="BAT2_N"/>
</dbReference>
<dbReference type="InterPro" id="IPR038808">
    <property type="entry name" value="MOS1-like"/>
</dbReference>
<gene>
    <name evidence="5" type="ORF">FRX31_013684</name>
</gene>
<feature type="compositionally biased region" description="Basic residues" evidence="3">
    <location>
        <begin position="996"/>
        <end position="1009"/>
    </location>
</feature>
<dbReference type="Proteomes" id="UP000554482">
    <property type="component" value="Unassembled WGS sequence"/>
</dbReference>
<evidence type="ECO:0000313" key="5">
    <source>
        <dbReference type="EMBL" id="KAF5196730.1"/>
    </source>
</evidence>
<evidence type="ECO:0000259" key="4">
    <source>
        <dbReference type="Pfam" id="PF07001"/>
    </source>
</evidence>
<feature type="compositionally biased region" description="Polar residues" evidence="3">
    <location>
        <begin position="1401"/>
        <end position="1414"/>
    </location>
</feature>
<reference evidence="5 6" key="1">
    <citation type="submission" date="2020-06" db="EMBL/GenBank/DDBJ databases">
        <title>Transcriptomic and genomic resources for Thalictrum thalictroides and T. hernandezii: Facilitating candidate gene discovery in an emerging model plant lineage.</title>
        <authorList>
            <person name="Arias T."/>
            <person name="Riano-Pachon D.M."/>
            <person name="Di Stilio V.S."/>
        </authorList>
    </citation>
    <scope>NUCLEOTIDE SEQUENCE [LARGE SCALE GENOMIC DNA]</scope>
    <source>
        <strain evidence="6">cv. WT478/WT964</strain>
        <tissue evidence="5">Leaves</tissue>
    </source>
</reference>
<dbReference type="PANTHER" id="PTHR34805:SF1">
    <property type="entry name" value="PROTEIN MODIFIER OF SNC1 1"/>
    <property type="match status" value="1"/>
</dbReference>
<organism evidence="5 6">
    <name type="scientific">Thalictrum thalictroides</name>
    <name type="common">Rue-anemone</name>
    <name type="synonym">Anemone thalictroides</name>
    <dbReference type="NCBI Taxonomy" id="46969"/>
    <lineage>
        <taxon>Eukaryota</taxon>
        <taxon>Viridiplantae</taxon>
        <taxon>Streptophyta</taxon>
        <taxon>Embryophyta</taxon>
        <taxon>Tracheophyta</taxon>
        <taxon>Spermatophyta</taxon>
        <taxon>Magnoliopsida</taxon>
        <taxon>Ranunculales</taxon>
        <taxon>Ranunculaceae</taxon>
        <taxon>Thalictroideae</taxon>
        <taxon>Thalictrum</taxon>
    </lineage>
</organism>
<dbReference type="GO" id="GO:0040029">
    <property type="term" value="P:epigenetic regulation of gene expression"/>
    <property type="evidence" value="ECO:0007669"/>
    <property type="project" value="TreeGrafter"/>
</dbReference>
<evidence type="ECO:0000256" key="1">
    <source>
        <dbReference type="ARBA" id="ARBA00022553"/>
    </source>
</evidence>
<feature type="region of interest" description="Disordered" evidence="3">
    <location>
        <begin position="619"/>
        <end position="730"/>
    </location>
</feature>
<feature type="compositionally biased region" description="Polar residues" evidence="3">
    <location>
        <begin position="201"/>
        <end position="213"/>
    </location>
</feature>
<feature type="compositionally biased region" description="Low complexity" evidence="3">
    <location>
        <begin position="87"/>
        <end position="103"/>
    </location>
</feature>
<feature type="compositionally biased region" description="Basic and acidic residues" evidence="3">
    <location>
        <begin position="1167"/>
        <end position="1178"/>
    </location>
</feature>
<feature type="compositionally biased region" description="Basic and acidic residues" evidence="3">
    <location>
        <begin position="1313"/>
        <end position="1323"/>
    </location>
</feature>
<dbReference type="Pfam" id="PF07001">
    <property type="entry name" value="BAT2_N"/>
    <property type="match status" value="1"/>
</dbReference>
<feature type="compositionally biased region" description="Polar residues" evidence="3">
    <location>
        <begin position="954"/>
        <end position="967"/>
    </location>
</feature>
<feature type="region of interest" description="Disordered" evidence="3">
    <location>
        <begin position="827"/>
        <end position="857"/>
    </location>
</feature>
<keyword evidence="6" id="KW-1185">Reference proteome</keyword>
<keyword evidence="2" id="KW-0175">Coiled coil</keyword>
<feature type="region of interest" description="Disordered" evidence="3">
    <location>
        <begin position="428"/>
        <end position="461"/>
    </location>
</feature>
<dbReference type="EMBL" id="JABWDY010015584">
    <property type="protein sequence ID" value="KAF5196730.1"/>
    <property type="molecule type" value="Genomic_DNA"/>
</dbReference>
<evidence type="ECO:0000313" key="6">
    <source>
        <dbReference type="Proteomes" id="UP000554482"/>
    </source>
</evidence>
<feature type="compositionally biased region" description="Polar residues" evidence="3">
    <location>
        <begin position="229"/>
        <end position="240"/>
    </location>
</feature>
<sequence length="1640" mass="179028">MLGERRWLPARRGGMTVLGKVTVPKPINLPSQKLENHGLDPNVEIVPKGTLNWGTRSSSSAHNVWASPAQSPPKIGGAGGSPSHFNGRPSSSGSGTRPSTAGSDKSHEPVPNVWGPNSRPSSSSGVLASNQTSLAASRPRSAEPRPASSQLSRFAEPIADNSATWGAPGTMEKLGVSSSKNKDFALSSGDFPTLGTEKTTETLVRQGHSSQGRPVSASGRPATPKQRSETSPSEEGSFNANEERGIVSTLKNGNILEVEAGDPPSIENWQRSYPDQNLHPQQYGPWHGTPPHNPPNGVWYRGPFVGPPYGPPGPPGSYPHEPYPYYQPRFPGRPPANLQPVMQPGSAPSGYYPDKGDSHRPHMPDSYIRPVMPFGPGPYPVPMPYDGYYGPPRAGSCIPNERRPPVMGMAGAPCVYNRYPMQNAPHDHPGNFHGSSGYGPPNTKAKEQVGSGHPHGSRQGPYKVLLKHQDGWDANESTDRRDHTVNIPCLERDNHQGKPTREIGPGVDRRHDEQVSSSKVPRVSSSSQSIDSRRGNTQVVVDLDLPEGAGKVNRVEDSFARKPEIASNAEEDPHQIMSTKRNPTLIEQIEQLNNKARKSEGRYGAGHNEKLKSLRVLTPEVDDAPNEAGRRLDCSNEAPTGVMLSSPTFGMNPSRDKRHEATAFIKEDASRPVHEPHAPVVRPSSSSSDVDMIHHNAQKRPYGLQGRTDNRGKARSNPPKDEEWRKKAPVTDFSAEVHPIKDEICDDNVVDHHGAVRVSEKTNLIQGKAGGELPALDPSDHQRAKMREIAAERAKQLQKEEEERTREQKARALAKLEELNRRTLAEVSTEKVDHASPQIEAQQNKRDSQLKTSPVTDANTYNEVVSSSSGWNCDSVTLISDCDTHGQGSTDLPIKVPLETPLSAQQDPGISNNLSVPLPLEVDANVVVDHKTSQGHDTIALKPKQIGHKRKQSTNKSLSDKSISTGHSGHVKSDLNVAVDVNSHGNTNTTDDGLPKQKKKNNKNGKNKHKLDEVSAGARSPKLVLVDGNSTKSSAEISKRKTTVSVFEVGSVQVPFSIENAETQDSASLSTDQGWSLPTEEVKTIVNNQLKPQSSRRPRSTQGTRITEKFHGTESVVWAPVASLRKTEDSEDATVSSTIEVHTSSVVGRGTQSNHKSRRAEMERYVPKPVAKEAKEHSTQGNTDQMPASSVNQGASNVSSGRPESMSLNKEISGPDLLSVGKEGVQAVTKIGESKHNKHGKTHGLWRPRASGEVPLAEPSLEESCYLSDPSKTVQKPSEQQQSPNQEIYLSKEQAKYPDSSKASTSLISNETVSDRAMKDRGLTNRGKRQAFKGHKGAEHSQNNLDHKDLHGADTVEAGSRTSIESNKLDGRISLGEKQAVDTHASSHWQPKSQGYMPHNHQGSSRVNGGQRVSSRVGKAPKADYPNHRGEHQGSRTDKEYSEALVHPHSDKSNEQKTVVAGQPNVHQQEAKPERKRTDSPKQGPCFVDKHSPNPAKLDSPANVDSPHEQPNSGLRRHEHQSGRFVRGHGASYGPQNPGVHDNSRQQLPSSNDKRRHDSHYEYQRARSSANESIESFEEGPRVTDSVEDLVIASICLFQEMAAWDNAMVRVVYVYLQKRQIKSVSENLQEQEAIVILIQK</sequence>
<feature type="compositionally biased region" description="Basic and acidic residues" evidence="3">
    <location>
        <begin position="708"/>
        <end position="726"/>
    </location>
</feature>